<dbReference type="Gene3D" id="3.20.20.70">
    <property type="entry name" value="Aldolase class I"/>
    <property type="match status" value="1"/>
</dbReference>
<dbReference type="InterPro" id="IPR038417">
    <property type="entry name" value="Alpga-gal_N_sf"/>
</dbReference>
<accession>A0A2Z2KIX0</accession>
<evidence type="ECO:0000256" key="8">
    <source>
        <dbReference type="PIRSR" id="PIRSR005536-2"/>
    </source>
</evidence>
<comment type="similarity">
    <text evidence="2">Belongs to the glycosyl hydrolase 36 family.</text>
</comment>
<keyword evidence="5 6" id="KW-0326">Glycosidase</keyword>
<dbReference type="PROSITE" id="PS00512">
    <property type="entry name" value="ALPHA_GALACTOSIDASE"/>
    <property type="match status" value="1"/>
</dbReference>
<dbReference type="Proteomes" id="UP000249890">
    <property type="component" value="Chromosome"/>
</dbReference>
<dbReference type="Pfam" id="PF16874">
    <property type="entry name" value="Glyco_hydro_36C"/>
    <property type="match status" value="1"/>
</dbReference>
<evidence type="ECO:0000259" key="9">
    <source>
        <dbReference type="Pfam" id="PF16874"/>
    </source>
</evidence>
<dbReference type="Pfam" id="PF02065">
    <property type="entry name" value="Melibiase"/>
    <property type="match status" value="1"/>
</dbReference>
<evidence type="ECO:0000256" key="7">
    <source>
        <dbReference type="PIRSR" id="PIRSR005536-1"/>
    </source>
</evidence>
<keyword evidence="4 6" id="KW-0378">Hydrolase</keyword>
<dbReference type="SUPFAM" id="SSF51445">
    <property type="entry name" value="(Trans)glycosidases"/>
    <property type="match status" value="1"/>
</dbReference>
<proteinExistence type="inferred from homology"/>
<sequence length="730" mass="82670">MPIHYDRERGIFHLQSLNSSYIIQLVKSAHPAHLYWGPRLANDSFAGSLHLTERSSFSPNYHPEDRSFSFDTLPREYPGYGRGDFREPAYEVRLPNGTSVTDLEYSGHEIVAGKPQLPGLPATYAESDEEAQTLRIILLDKLTGLSATLQYTVFHAVDAITRSVFFENGGRSAIQLERAFSASVDFNHSDFDMLQLSGAWVRERHIHKRTLVPGIHRIDSKRGSSSHQQNPFLALLSKDATEESGEVYGFSLVYSGSFAAQAEVDQFSNTRVTIGLHDFDFSWLLEPGETFQTPEAVLVRSSGGIGGMSRILHRLYRTRLCRGTFRDKVRPVLVNNWEATYFDFNAEKIKEIARSGKELGIELFVLDDGWFGHRDSDNSSLGDWVEDKNKLPEGLGCLGTEIVELGMEFGLWFEPEMVSPDSDLYRAHPDWCLHVEGRSRTMGREQLVLDLSRADVCDYLVTAVSKILSSAPITYVKWDMNRNMTEIGSSLLPHQRQRETAHRYILGLYDVMERITSSFPHILFESCSGGGGRFDPGMLYYMPQTWTSDDTDAVERLKIQYGTSIVYPASAMGAHVSDVPNHQVHRETPFKTRGHVAMSGNFGYELDLTKLTLSEKEEVKAQVSTYKALRELIQFGEMYRLSSPFEGNRASWMFVSEDRSEAFAAYFRVLAEPNAPLRRMKFQGLDPQKRYRLLPGESVHGGDELMYFGVPILLPEGDFQSVLYQLQEVE</sequence>
<feature type="binding site" evidence="8">
    <location>
        <position position="527"/>
    </location>
    <ligand>
        <name>substrate</name>
    </ligand>
</feature>
<dbReference type="InterPro" id="IPR017853">
    <property type="entry name" value="GH"/>
</dbReference>
<comment type="catalytic activity">
    <reaction evidence="1 6">
        <text>Hydrolysis of terminal, non-reducing alpha-D-galactose residues in alpha-D-galactosides, including galactose oligosaccharides, galactomannans and galactolipids.</text>
        <dbReference type="EC" id="3.2.1.22"/>
    </reaction>
</comment>
<dbReference type="RefSeq" id="WP_087913736.1">
    <property type="nucleotide sequence ID" value="NZ_CP021780.1"/>
</dbReference>
<dbReference type="PANTHER" id="PTHR43053:SF3">
    <property type="entry name" value="ALPHA-GALACTOSIDASE C-RELATED"/>
    <property type="match status" value="1"/>
</dbReference>
<evidence type="ECO:0000256" key="2">
    <source>
        <dbReference type="ARBA" id="ARBA00006202"/>
    </source>
</evidence>
<dbReference type="PIRSF" id="PIRSF005536">
    <property type="entry name" value="Agal"/>
    <property type="match status" value="1"/>
</dbReference>
<keyword evidence="12" id="KW-1185">Reference proteome</keyword>
<dbReference type="InterPro" id="IPR031705">
    <property type="entry name" value="Glyco_hydro_36_C"/>
</dbReference>
<dbReference type="InterPro" id="IPR031704">
    <property type="entry name" value="Glyco_hydro_36_N"/>
</dbReference>
<dbReference type="PANTHER" id="PTHR43053">
    <property type="entry name" value="GLYCOSIDASE FAMILY 31"/>
    <property type="match status" value="1"/>
</dbReference>
<feature type="domain" description="Glycosyl hydrolase family 36 C-terminal" evidence="9">
    <location>
        <begin position="650"/>
        <end position="726"/>
    </location>
</feature>
<dbReference type="Gene3D" id="2.70.98.60">
    <property type="entry name" value="alpha-galactosidase from lactobacil brevis"/>
    <property type="match status" value="1"/>
</dbReference>
<dbReference type="AlphaFoldDB" id="A0A2Z2KIX0"/>
<organism evidence="11 12">
    <name type="scientific">Paenibacillus donghaensis</name>
    <dbReference type="NCBI Taxonomy" id="414771"/>
    <lineage>
        <taxon>Bacteria</taxon>
        <taxon>Bacillati</taxon>
        <taxon>Bacillota</taxon>
        <taxon>Bacilli</taxon>
        <taxon>Bacillales</taxon>
        <taxon>Paenibacillaceae</taxon>
        <taxon>Paenibacillus</taxon>
    </lineage>
</organism>
<feature type="active site" description="Nucleophile" evidence="7">
    <location>
        <position position="479"/>
    </location>
</feature>
<dbReference type="InterPro" id="IPR013780">
    <property type="entry name" value="Glyco_hydro_b"/>
</dbReference>
<feature type="binding site" evidence="8">
    <location>
        <begin position="477"/>
        <end position="481"/>
    </location>
    <ligand>
        <name>substrate</name>
    </ligand>
</feature>
<dbReference type="GO" id="GO:0004557">
    <property type="term" value="F:alpha-galactosidase activity"/>
    <property type="evidence" value="ECO:0007669"/>
    <property type="project" value="UniProtKB-UniRule"/>
</dbReference>
<feature type="active site" description="Proton donor" evidence="7">
    <location>
        <position position="549"/>
    </location>
</feature>
<protein>
    <recommendedName>
        <fullName evidence="3 6">Alpha-galactosidase</fullName>
        <ecNumber evidence="3 6">3.2.1.22</ecNumber>
    </recommendedName>
</protein>
<evidence type="ECO:0000256" key="6">
    <source>
        <dbReference type="PIRNR" id="PIRNR005536"/>
    </source>
</evidence>
<dbReference type="Gene3D" id="2.60.40.1180">
    <property type="entry name" value="Golgi alpha-mannosidase II"/>
    <property type="match status" value="1"/>
</dbReference>
<dbReference type="GO" id="GO:0016052">
    <property type="term" value="P:carbohydrate catabolic process"/>
    <property type="evidence" value="ECO:0007669"/>
    <property type="project" value="InterPro"/>
</dbReference>
<feature type="binding site" evidence="8">
    <location>
        <position position="549"/>
    </location>
    <ligand>
        <name>substrate</name>
    </ligand>
</feature>
<feature type="binding site" evidence="8">
    <location>
        <begin position="367"/>
        <end position="368"/>
    </location>
    <ligand>
        <name>substrate</name>
    </ligand>
</feature>
<dbReference type="Pfam" id="PF16875">
    <property type="entry name" value="Glyco_hydro_36N"/>
    <property type="match status" value="1"/>
</dbReference>
<dbReference type="KEGG" id="pdh:B9T62_02115"/>
<gene>
    <name evidence="11" type="ORF">B9T62_02115</name>
</gene>
<feature type="binding site" evidence="8">
    <location>
        <position position="444"/>
    </location>
    <ligand>
        <name>substrate</name>
    </ligand>
</feature>
<dbReference type="FunFam" id="3.20.20.70:FF:000118">
    <property type="entry name" value="Alpha-galactosidase"/>
    <property type="match status" value="1"/>
</dbReference>
<evidence type="ECO:0000256" key="1">
    <source>
        <dbReference type="ARBA" id="ARBA00001255"/>
    </source>
</evidence>
<dbReference type="InterPro" id="IPR000111">
    <property type="entry name" value="Glyco_hydro_27/36_CS"/>
</dbReference>
<dbReference type="InterPro" id="IPR050985">
    <property type="entry name" value="Alpha-glycosidase_related"/>
</dbReference>
<feature type="binding site" evidence="8">
    <location>
        <position position="200"/>
    </location>
    <ligand>
        <name>substrate</name>
    </ligand>
</feature>
<reference evidence="11 12" key="1">
    <citation type="submission" date="2017-06" db="EMBL/GenBank/DDBJ databases">
        <title>Complete genome sequence of Paenibacillus donghaensis KCTC 13049T isolated from East Sea sediment, South Korea.</title>
        <authorList>
            <person name="Jung B.K."/>
            <person name="Hong S.-J."/>
            <person name="Shin J.-H."/>
        </authorList>
    </citation>
    <scope>NUCLEOTIDE SEQUENCE [LARGE SCALE GENOMIC DNA]</scope>
    <source>
        <strain evidence="11 12">KCTC 13049</strain>
    </source>
</reference>
<evidence type="ECO:0000259" key="10">
    <source>
        <dbReference type="Pfam" id="PF16875"/>
    </source>
</evidence>
<dbReference type="InterPro" id="IPR013785">
    <property type="entry name" value="Aldolase_TIM"/>
</dbReference>
<dbReference type="EC" id="3.2.1.22" evidence="3 6"/>
<feature type="domain" description="Glycosyl hydrolase family 36 N-terminal" evidence="10">
    <location>
        <begin position="30"/>
        <end position="286"/>
    </location>
</feature>
<evidence type="ECO:0000256" key="5">
    <source>
        <dbReference type="ARBA" id="ARBA00023295"/>
    </source>
</evidence>
<dbReference type="EMBL" id="CP021780">
    <property type="protein sequence ID" value="ASA19711.1"/>
    <property type="molecule type" value="Genomic_DNA"/>
</dbReference>
<dbReference type="InterPro" id="IPR002252">
    <property type="entry name" value="Glyco_hydro_36"/>
</dbReference>
<evidence type="ECO:0000256" key="4">
    <source>
        <dbReference type="ARBA" id="ARBA00022801"/>
    </source>
</evidence>
<evidence type="ECO:0000313" key="12">
    <source>
        <dbReference type="Proteomes" id="UP000249890"/>
    </source>
</evidence>
<dbReference type="CDD" id="cd14791">
    <property type="entry name" value="GH36"/>
    <property type="match status" value="1"/>
</dbReference>
<evidence type="ECO:0000256" key="3">
    <source>
        <dbReference type="ARBA" id="ARBA00012755"/>
    </source>
</evidence>
<dbReference type="PRINTS" id="PR00743">
    <property type="entry name" value="GLHYDRLASE36"/>
</dbReference>
<evidence type="ECO:0000313" key="11">
    <source>
        <dbReference type="EMBL" id="ASA19711.1"/>
    </source>
</evidence>
<name>A0A2Z2KIX0_9BACL</name>
<dbReference type="OrthoDB" id="9758822at2"/>